<comment type="caution">
    <text evidence="3">The sequence shown here is derived from an EMBL/GenBank/DDBJ whole genome shotgun (WGS) entry which is preliminary data.</text>
</comment>
<dbReference type="EMBL" id="LAPV01000147">
    <property type="protein sequence ID" value="KKC31936.1"/>
    <property type="molecule type" value="Genomic_DNA"/>
</dbReference>
<keyword evidence="1" id="KW-0472">Membrane</keyword>
<gene>
    <name evidence="3" type="ORF">WH91_16285</name>
</gene>
<protein>
    <recommendedName>
        <fullName evidence="2">Peptidase M15A C-terminal domain-containing protein</fullName>
    </recommendedName>
</protein>
<evidence type="ECO:0000259" key="2">
    <source>
        <dbReference type="Pfam" id="PF08291"/>
    </source>
</evidence>
<reference evidence="3 4" key="1">
    <citation type="submission" date="2015-03" db="EMBL/GenBank/DDBJ databases">
        <authorList>
            <person name="Lepp D."/>
            <person name="Hassan Y.I."/>
            <person name="Li X.-Z."/>
            <person name="Zhou T."/>
        </authorList>
    </citation>
    <scope>NUCLEOTIDE SEQUENCE [LARGE SCALE GENOMIC DNA]</scope>
    <source>
        <strain evidence="3 4">Cr7-05</strain>
    </source>
</reference>
<dbReference type="InterPro" id="IPR009045">
    <property type="entry name" value="Zn_M74/Hedgehog-like"/>
</dbReference>
<evidence type="ECO:0000313" key="4">
    <source>
        <dbReference type="Proteomes" id="UP000033519"/>
    </source>
</evidence>
<dbReference type="Proteomes" id="UP000033519">
    <property type="component" value="Unassembled WGS sequence"/>
</dbReference>
<evidence type="ECO:0000256" key="1">
    <source>
        <dbReference type="SAM" id="Phobius"/>
    </source>
</evidence>
<accession>A0ABR5DV82</accession>
<feature type="transmembrane region" description="Helical" evidence="1">
    <location>
        <begin position="20"/>
        <end position="41"/>
    </location>
</feature>
<sequence length="170" mass="18571">MPRRNDGQSEVAMHTPLRSIIAVMVCALSLAACMPMAMFASSSGASYSGKKNDWGTFVSSREVNALCLAPKLRFLIWEFEGQFGRKVIMNSGYRDGQHNSAAGGVDNSYHTKCMAADFYIPGVDKQTLISFAINRSSAGGVGCYPGRQFIHVDVRDRPRGYNRPVTFSGC</sequence>
<name>A0ABR5DV82_9HYPH</name>
<keyword evidence="1" id="KW-0812">Transmembrane</keyword>
<feature type="domain" description="Peptidase M15A C-terminal" evidence="2">
    <location>
        <begin position="71"/>
        <end position="153"/>
    </location>
</feature>
<organism evidence="3 4">
    <name type="scientific">Devosia psychrophila</name>
    <dbReference type="NCBI Taxonomy" id="728005"/>
    <lineage>
        <taxon>Bacteria</taxon>
        <taxon>Pseudomonadati</taxon>
        <taxon>Pseudomonadota</taxon>
        <taxon>Alphaproteobacteria</taxon>
        <taxon>Hyphomicrobiales</taxon>
        <taxon>Devosiaceae</taxon>
        <taxon>Devosia</taxon>
    </lineage>
</organism>
<dbReference type="PROSITE" id="PS51257">
    <property type="entry name" value="PROKAR_LIPOPROTEIN"/>
    <property type="match status" value="1"/>
</dbReference>
<keyword evidence="1" id="KW-1133">Transmembrane helix</keyword>
<dbReference type="Pfam" id="PF08291">
    <property type="entry name" value="Peptidase_M15_3"/>
    <property type="match status" value="1"/>
</dbReference>
<keyword evidence="4" id="KW-1185">Reference proteome</keyword>
<dbReference type="Gene3D" id="3.30.1380.10">
    <property type="match status" value="1"/>
</dbReference>
<proteinExistence type="predicted"/>
<evidence type="ECO:0000313" key="3">
    <source>
        <dbReference type="EMBL" id="KKC31936.1"/>
    </source>
</evidence>
<dbReference type="SUPFAM" id="SSF55166">
    <property type="entry name" value="Hedgehog/DD-peptidase"/>
    <property type="match status" value="1"/>
</dbReference>
<dbReference type="InterPro" id="IPR013230">
    <property type="entry name" value="Peptidase_M15A_C"/>
</dbReference>